<organism evidence="3 4">
    <name type="scientific">Dendrobium nobile</name>
    <name type="common">Orchid</name>
    <dbReference type="NCBI Taxonomy" id="94219"/>
    <lineage>
        <taxon>Eukaryota</taxon>
        <taxon>Viridiplantae</taxon>
        <taxon>Streptophyta</taxon>
        <taxon>Embryophyta</taxon>
        <taxon>Tracheophyta</taxon>
        <taxon>Spermatophyta</taxon>
        <taxon>Magnoliopsida</taxon>
        <taxon>Liliopsida</taxon>
        <taxon>Asparagales</taxon>
        <taxon>Orchidaceae</taxon>
        <taxon>Epidendroideae</taxon>
        <taxon>Malaxideae</taxon>
        <taxon>Dendrobiinae</taxon>
        <taxon>Dendrobium</taxon>
    </lineage>
</organism>
<dbReference type="PANTHER" id="PTHR23155">
    <property type="entry name" value="DISEASE RESISTANCE PROTEIN RP"/>
    <property type="match status" value="1"/>
</dbReference>
<dbReference type="GO" id="GO:0043531">
    <property type="term" value="F:ADP binding"/>
    <property type="evidence" value="ECO:0007669"/>
    <property type="project" value="InterPro"/>
</dbReference>
<evidence type="ECO:0000256" key="1">
    <source>
        <dbReference type="ARBA" id="ARBA00022821"/>
    </source>
</evidence>
<dbReference type="InterPro" id="IPR002182">
    <property type="entry name" value="NB-ARC"/>
</dbReference>
<dbReference type="InterPro" id="IPR044974">
    <property type="entry name" value="Disease_R_plants"/>
</dbReference>
<dbReference type="Gene3D" id="1.10.8.430">
    <property type="entry name" value="Helical domain of apoptotic protease-activating factors"/>
    <property type="match status" value="1"/>
</dbReference>
<reference evidence="3" key="1">
    <citation type="journal article" date="2022" name="Front. Genet.">
        <title>Chromosome-Scale Assembly of the Dendrobium nobile Genome Provides Insights Into the Molecular Mechanism of the Biosynthesis of the Medicinal Active Ingredient of Dendrobium.</title>
        <authorList>
            <person name="Xu Q."/>
            <person name="Niu S.-C."/>
            <person name="Li K.-L."/>
            <person name="Zheng P.-J."/>
            <person name="Zhang X.-J."/>
            <person name="Jia Y."/>
            <person name="Liu Y."/>
            <person name="Niu Y.-X."/>
            <person name="Yu L.-H."/>
            <person name="Chen D.-F."/>
            <person name="Zhang G.-Q."/>
        </authorList>
    </citation>
    <scope>NUCLEOTIDE SEQUENCE</scope>
    <source>
        <tissue evidence="3">Leaf</tissue>
    </source>
</reference>
<dbReference type="InterPro" id="IPR027417">
    <property type="entry name" value="P-loop_NTPase"/>
</dbReference>
<dbReference type="Gene3D" id="3.40.50.300">
    <property type="entry name" value="P-loop containing nucleotide triphosphate hydrolases"/>
    <property type="match status" value="1"/>
</dbReference>
<keyword evidence="1" id="KW-0611">Plant defense</keyword>
<proteinExistence type="predicted"/>
<dbReference type="Proteomes" id="UP000829196">
    <property type="component" value="Unassembled WGS sequence"/>
</dbReference>
<dbReference type="GO" id="GO:0098542">
    <property type="term" value="P:defense response to other organism"/>
    <property type="evidence" value="ECO:0007669"/>
    <property type="project" value="TreeGrafter"/>
</dbReference>
<evidence type="ECO:0000313" key="3">
    <source>
        <dbReference type="EMBL" id="KAI0502321.1"/>
    </source>
</evidence>
<comment type="caution">
    <text evidence="3">The sequence shown here is derived from an EMBL/GenBank/DDBJ whole genome shotgun (WGS) entry which is preliminary data.</text>
</comment>
<dbReference type="Pfam" id="PF00931">
    <property type="entry name" value="NB-ARC"/>
    <property type="match status" value="1"/>
</dbReference>
<dbReference type="PRINTS" id="PR00364">
    <property type="entry name" value="DISEASERSIST"/>
</dbReference>
<name>A0A8T3B1S5_DENNO</name>
<keyword evidence="4" id="KW-1185">Reference proteome</keyword>
<dbReference type="SUPFAM" id="SSF52540">
    <property type="entry name" value="P-loop containing nucleoside triphosphate hydrolases"/>
    <property type="match status" value="1"/>
</dbReference>
<evidence type="ECO:0000259" key="2">
    <source>
        <dbReference type="Pfam" id="PF00931"/>
    </source>
</evidence>
<accession>A0A8T3B1S5</accession>
<dbReference type="InterPro" id="IPR042197">
    <property type="entry name" value="Apaf_helical"/>
</dbReference>
<evidence type="ECO:0000313" key="4">
    <source>
        <dbReference type="Proteomes" id="UP000829196"/>
    </source>
</evidence>
<dbReference type="OrthoDB" id="1356450at2759"/>
<protein>
    <recommendedName>
        <fullName evidence="2">NB-ARC domain-containing protein</fullName>
    </recommendedName>
</protein>
<dbReference type="SMR" id="A0A8T3B1S5"/>
<dbReference type="PANTHER" id="PTHR23155:SF1224">
    <property type="entry name" value="OS09G0272900 PROTEIN"/>
    <property type="match status" value="1"/>
</dbReference>
<feature type="domain" description="NB-ARC" evidence="2">
    <location>
        <begin position="2"/>
        <end position="121"/>
    </location>
</feature>
<dbReference type="FunFam" id="1.10.8.430:FF:000003">
    <property type="entry name" value="Probable disease resistance protein At5g66910"/>
    <property type="match status" value="1"/>
</dbReference>
<dbReference type="EMBL" id="JAGYWB010000012">
    <property type="protein sequence ID" value="KAI0502321.1"/>
    <property type="molecule type" value="Genomic_DNA"/>
</dbReference>
<dbReference type="AlphaFoldDB" id="A0A8T3B1S5"/>
<gene>
    <name evidence="3" type="ORF">KFK09_017268</name>
</gene>
<sequence length="221" mass="25595">MFDHVIFAEASKDYKLEQIQRDISSWLRLIWRKRGQAKEIRDFLENKIFLLLLDNLWKHVELSYLGIPHLTQNRTTKQKVVFTTRLEGVCGKMQAWRMMKVGCLNADATWLLFQEKVGKDALEAHATIPQLAQRVAKECDGLPLALVVIGAAMSTKKTTSEWQNALTLLQKSRLYEIQGMGDKILPQLKFSYNHLPNEIFRRCFLLCSLWPSISKTELIEC</sequence>